<evidence type="ECO:0000256" key="1">
    <source>
        <dbReference type="SAM" id="MobiDB-lite"/>
    </source>
</evidence>
<evidence type="ECO:0000313" key="2">
    <source>
        <dbReference type="EMBL" id="SHL73487.1"/>
    </source>
</evidence>
<dbReference type="EMBL" id="FRBK01000006">
    <property type="protein sequence ID" value="SHL73487.1"/>
    <property type="molecule type" value="Genomic_DNA"/>
</dbReference>
<dbReference type="InterPro" id="IPR043991">
    <property type="entry name" value="Gp3-like"/>
</dbReference>
<comment type="caution">
    <text evidence="2">The sequence shown here is derived from an EMBL/GenBank/DDBJ whole genome shotgun (WGS) entry which is preliminary data.</text>
</comment>
<dbReference type="Proteomes" id="UP000184388">
    <property type="component" value="Unassembled WGS sequence"/>
</dbReference>
<sequence>MGARILTLQRQARELGRLRTGYTDGKRPMRSRTWVISSHAEHYVEAAAKAWGGTVESWTPLNSKIPQFRVITEAESIDALLPPGDPLSQYNEMWSGGGCQRRCNGETEQISRQACLCLAQFGEDWHQQPKGRVCSATSRINVMLPDMPDLGVWRAETHSFYAANEWGGTVDMVLSGTGGQGLVPVSLRIEPRQRVAGGQTKKFPVVVVEVRGITPRQALTGPLPTALALDPAGAEQPLALEAGRPDYIAEAEGALTSDDVRDVWRKAAKNGDVDPKGTDPLSKKLMALAALKDEEDKGPDEDGAYEAEVIEEAS</sequence>
<feature type="region of interest" description="Disordered" evidence="1">
    <location>
        <begin position="291"/>
        <end position="314"/>
    </location>
</feature>
<proteinExistence type="predicted"/>
<dbReference type="AlphaFoldDB" id="A0A9X8MT44"/>
<reference evidence="3" key="1">
    <citation type="submission" date="2016-11" db="EMBL/GenBank/DDBJ databases">
        <authorList>
            <person name="Jaros S."/>
            <person name="Januszkiewicz K."/>
            <person name="Wedrychowicz H."/>
        </authorList>
    </citation>
    <scope>NUCLEOTIDE SEQUENCE [LARGE SCALE GENOMIC DNA]</scope>
    <source>
        <strain evidence="3">CGMCC 4.3555</strain>
    </source>
</reference>
<evidence type="ECO:0000313" key="3">
    <source>
        <dbReference type="Proteomes" id="UP000184388"/>
    </source>
</evidence>
<organism evidence="2 3">
    <name type="scientific">Streptomyces yunnanensis</name>
    <dbReference type="NCBI Taxonomy" id="156453"/>
    <lineage>
        <taxon>Bacteria</taxon>
        <taxon>Bacillati</taxon>
        <taxon>Actinomycetota</taxon>
        <taxon>Actinomycetes</taxon>
        <taxon>Kitasatosporales</taxon>
        <taxon>Streptomycetaceae</taxon>
        <taxon>Streptomyces</taxon>
    </lineage>
</organism>
<protein>
    <submittedName>
        <fullName evidence="2">Uncharacterized protein</fullName>
    </submittedName>
</protein>
<accession>A0A9X8MT44</accession>
<dbReference type="Pfam" id="PF18897">
    <property type="entry name" value="Gp3-like"/>
    <property type="match status" value="1"/>
</dbReference>
<dbReference type="RefSeq" id="WP_073444564.1">
    <property type="nucleotide sequence ID" value="NZ_FRBK01000006.1"/>
</dbReference>
<name>A0A9X8MT44_9ACTN</name>
<gene>
    <name evidence="2" type="ORF">SAMN05216268_10616</name>
</gene>
<feature type="compositionally biased region" description="Acidic residues" evidence="1">
    <location>
        <begin position="296"/>
        <end position="314"/>
    </location>
</feature>